<protein>
    <submittedName>
        <fullName evidence="8">Lamin-B receptor-like</fullName>
    </submittedName>
</protein>
<reference evidence="8" key="1">
    <citation type="submission" date="2025-08" db="UniProtKB">
        <authorList>
            <consortium name="RefSeq"/>
        </authorList>
    </citation>
    <scope>IDENTIFICATION</scope>
    <source>
        <tissue evidence="8">Muscle</tissue>
    </source>
</reference>
<dbReference type="PANTHER" id="PTHR21257">
    <property type="entry name" value="DELTA(14)-STEROL REDUCTASE"/>
    <property type="match status" value="1"/>
</dbReference>
<keyword evidence="7" id="KW-1185">Reference proteome</keyword>
<dbReference type="InterPro" id="IPR001171">
    <property type="entry name" value="ERG24_DHCR-like"/>
</dbReference>
<dbReference type="PANTHER" id="PTHR21257:SF52">
    <property type="entry name" value="DELTA(14)-STEROL REDUCTASE TM7SF2"/>
    <property type="match status" value="1"/>
</dbReference>
<sequence>MLKNCLESCYFVGCPQYDFFQGYELNPRLGKMFDFKLFLMHVGLIGWASVDLCLLYQSYEEIKHLNYPIFFTVSCHFIFILLNLWHADMFLTTATVNYEGVGYLRVLSTCTLVPFLYSLPVIYWFDTDKKYLSTASYYCVQKLGTSICREGSLKFTFLNVLFFRYLVGFGHFIPFIPALLVVAILVMRAAREEWKCKQRYGPAWDRYTSQVRYRLIPYIF</sequence>
<gene>
    <name evidence="8" type="primary">LOC111089939</name>
</gene>
<feature type="transmembrane region" description="Helical" evidence="6">
    <location>
        <begin position="106"/>
        <end position="125"/>
    </location>
</feature>
<evidence type="ECO:0000256" key="4">
    <source>
        <dbReference type="ARBA" id="ARBA00022989"/>
    </source>
</evidence>
<evidence type="ECO:0000256" key="3">
    <source>
        <dbReference type="ARBA" id="ARBA00022692"/>
    </source>
</evidence>
<evidence type="ECO:0000313" key="8">
    <source>
        <dbReference type="RefSeq" id="XP_022258947.1"/>
    </source>
</evidence>
<comment type="subcellular location">
    <subcellularLocation>
        <location evidence="1">Membrane</location>
        <topology evidence="1">Multi-pass membrane protein</topology>
    </subcellularLocation>
</comment>
<evidence type="ECO:0000256" key="5">
    <source>
        <dbReference type="ARBA" id="ARBA00023136"/>
    </source>
</evidence>
<keyword evidence="4 6" id="KW-1133">Transmembrane helix</keyword>
<evidence type="ECO:0000313" key="7">
    <source>
        <dbReference type="Proteomes" id="UP000694941"/>
    </source>
</evidence>
<evidence type="ECO:0000256" key="6">
    <source>
        <dbReference type="SAM" id="Phobius"/>
    </source>
</evidence>
<organism evidence="7 8">
    <name type="scientific">Limulus polyphemus</name>
    <name type="common">Atlantic horseshoe crab</name>
    <dbReference type="NCBI Taxonomy" id="6850"/>
    <lineage>
        <taxon>Eukaryota</taxon>
        <taxon>Metazoa</taxon>
        <taxon>Ecdysozoa</taxon>
        <taxon>Arthropoda</taxon>
        <taxon>Chelicerata</taxon>
        <taxon>Merostomata</taxon>
        <taxon>Xiphosura</taxon>
        <taxon>Limulidae</taxon>
        <taxon>Limulus</taxon>
    </lineage>
</organism>
<feature type="transmembrane region" description="Helical" evidence="6">
    <location>
        <begin position="37"/>
        <end position="59"/>
    </location>
</feature>
<dbReference type="RefSeq" id="XP_022258947.1">
    <property type="nucleotide sequence ID" value="XM_022403239.1"/>
</dbReference>
<dbReference type="Proteomes" id="UP000694941">
    <property type="component" value="Unplaced"/>
</dbReference>
<feature type="transmembrane region" description="Helical" evidence="6">
    <location>
        <begin position="65"/>
        <end position="85"/>
    </location>
</feature>
<comment type="similarity">
    <text evidence="2">Belongs to the ERG4/ERG24 family.</text>
</comment>
<proteinExistence type="inferred from homology"/>
<accession>A0ABM1TSU1</accession>
<keyword evidence="5 6" id="KW-0472">Membrane</keyword>
<dbReference type="Pfam" id="PF01222">
    <property type="entry name" value="ERG4_ERG24"/>
    <property type="match status" value="2"/>
</dbReference>
<name>A0ABM1TSU1_LIMPO</name>
<evidence type="ECO:0000256" key="1">
    <source>
        <dbReference type="ARBA" id="ARBA00004141"/>
    </source>
</evidence>
<feature type="transmembrane region" description="Helical" evidence="6">
    <location>
        <begin position="162"/>
        <end position="187"/>
    </location>
</feature>
<dbReference type="Gene3D" id="1.20.120.1630">
    <property type="match status" value="1"/>
</dbReference>
<evidence type="ECO:0000256" key="2">
    <source>
        <dbReference type="ARBA" id="ARBA00005402"/>
    </source>
</evidence>
<dbReference type="GeneID" id="111089939"/>
<keyword evidence="3 6" id="KW-0812">Transmembrane</keyword>